<protein>
    <recommendedName>
        <fullName evidence="3">Intein C-terminal splicing domain-containing protein</fullName>
    </recommendedName>
</protein>
<evidence type="ECO:0000313" key="1">
    <source>
        <dbReference type="EMBL" id="MBP2477739.1"/>
    </source>
</evidence>
<sequence length="130" mass="14341">MAANHVYTSRIQTFNLTVDTVHTYYVLAGATPVLVHNVEGCPEIPGSAGSWVEARDKARELAGLGDDAVPYSSEVGPHKGRLYVGMQSPDGTSGWRIDYDPQDSSKSFHVNWWKNFDRTVKRSELGSEAQ</sequence>
<reference evidence="1 2" key="1">
    <citation type="submission" date="2021-03" db="EMBL/GenBank/DDBJ databases">
        <title>Sequencing the genomes of 1000 actinobacteria strains.</title>
        <authorList>
            <person name="Klenk H.-P."/>
        </authorList>
    </citation>
    <scope>NUCLEOTIDE SEQUENCE [LARGE SCALE GENOMIC DNA]</scope>
    <source>
        <strain evidence="1 2">DSM 44580</strain>
    </source>
</reference>
<proteinExistence type="predicted"/>
<name>A0ABS5AMD3_9PSEU</name>
<dbReference type="RefSeq" id="WP_143342765.1">
    <property type="nucleotide sequence ID" value="NZ_JAGIOO010000001.1"/>
</dbReference>
<keyword evidence="2" id="KW-1185">Reference proteome</keyword>
<dbReference type="Proteomes" id="UP001519363">
    <property type="component" value="Unassembled WGS sequence"/>
</dbReference>
<evidence type="ECO:0008006" key="3">
    <source>
        <dbReference type="Google" id="ProtNLM"/>
    </source>
</evidence>
<gene>
    <name evidence="1" type="ORF">JOF53_006611</name>
</gene>
<comment type="caution">
    <text evidence="1">The sequence shown here is derived from an EMBL/GenBank/DDBJ whole genome shotgun (WGS) entry which is preliminary data.</text>
</comment>
<accession>A0ABS5AMD3</accession>
<organism evidence="1 2">
    <name type="scientific">Crossiella equi</name>
    <dbReference type="NCBI Taxonomy" id="130796"/>
    <lineage>
        <taxon>Bacteria</taxon>
        <taxon>Bacillati</taxon>
        <taxon>Actinomycetota</taxon>
        <taxon>Actinomycetes</taxon>
        <taxon>Pseudonocardiales</taxon>
        <taxon>Pseudonocardiaceae</taxon>
        <taxon>Crossiella</taxon>
    </lineage>
</organism>
<dbReference type="EMBL" id="JAGIOO010000001">
    <property type="protein sequence ID" value="MBP2477739.1"/>
    <property type="molecule type" value="Genomic_DNA"/>
</dbReference>
<evidence type="ECO:0000313" key="2">
    <source>
        <dbReference type="Proteomes" id="UP001519363"/>
    </source>
</evidence>